<protein>
    <submittedName>
        <fullName evidence="1">Uncharacterized protein</fullName>
    </submittedName>
</protein>
<dbReference type="HOGENOM" id="CLU_2629768_0_0_2"/>
<reference evidence="1 2" key="1">
    <citation type="submission" date="2014-07" db="EMBL/GenBank/DDBJ databases">
        <title>Methanogenic archaea and the global carbon cycle.</title>
        <authorList>
            <person name="Henriksen J.R."/>
            <person name="Luke J."/>
            <person name="Reinhart S."/>
            <person name="Benedict M.N."/>
            <person name="Youngblut N.D."/>
            <person name="Metcalf M.E."/>
            <person name="Whitaker R.J."/>
            <person name="Metcalf W.W."/>
        </authorList>
    </citation>
    <scope>NUCLEOTIDE SEQUENCE [LARGE SCALE GENOMIC DNA]</scope>
    <source>
        <strain evidence="1 2">MM1</strain>
    </source>
</reference>
<evidence type="ECO:0000313" key="2">
    <source>
        <dbReference type="Proteomes" id="UP000033048"/>
    </source>
</evidence>
<name>A0A0E3X0G0_METMT</name>
<dbReference type="KEGG" id="mmet:MCMEM_0192"/>
<dbReference type="AlphaFoldDB" id="A0A0E3X0G0"/>
<dbReference type="OrthoDB" id="140209at2157"/>
<sequence>MKKHDFSWKNNEIKYPESFGKIVAIPPSEEKMIACDDQKMVNNRMALKNEEIGDVVIDTFKERMRNLLSDHRHNQNH</sequence>
<keyword evidence="2" id="KW-1185">Reference proteome</keyword>
<accession>A0A0E3X0G0</accession>
<evidence type="ECO:0000313" key="1">
    <source>
        <dbReference type="EMBL" id="AKB84245.1"/>
    </source>
</evidence>
<dbReference type="Proteomes" id="UP000033048">
    <property type="component" value="Chromosome"/>
</dbReference>
<dbReference type="GeneID" id="24892666"/>
<dbReference type="RefSeq" id="WP_048204476.1">
    <property type="nucleotide sequence ID" value="NZ_CP009518.1"/>
</dbReference>
<proteinExistence type="predicted"/>
<gene>
    <name evidence="1" type="ORF">MCMEM_0192</name>
</gene>
<organism evidence="1 2">
    <name type="scientific">Methanococcoides methylutens MM1</name>
    <dbReference type="NCBI Taxonomy" id="1434104"/>
    <lineage>
        <taxon>Archaea</taxon>
        <taxon>Methanobacteriati</taxon>
        <taxon>Methanobacteriota</taxon>
        <taxon>Stenosarchaea group</taxon>
        <taxon>Methanomicrobia</taxon>
        <taxon>Methanosarcinales</taxon>
        <taxon>Methanosarcinaceae</taxon>
        <taxon>Methanococcoides</taxon>
    </lineage>
</organism>
<dbReference type="EMBL" id="CP009518">
    <property type="protein sequence ID" value="AKB84245.1"/>
    <property type="molecule type" value="Genomic_DNA"/>
</dbReference>